<dbReference type="PANTHER" id="PTHR40081:SF1">
    <property type="entry name" value="TAT PATHWAY SIGNAL SEQUENCE DOMAIN PROTEIN"/>
    <property type="match status" value="1"/>
</dbReference>
<comment type="caution">
    <text evidence="4">The sequence shown here is derived from an EMBL/GenBank/DDBJ whole genome shotgun (WGS) entry which is preliminary data.</text>
</comment>
<evidence type="ECO:0000256" key="1">
    <source>
        <dbReference type="SAM" id="SignalP"/>
    </source>
</evidence>
<feature type="non-terminal residue" evidence="4">
    <location>
        <position position="291"/>
    </location>
</feature>
<dbReference type="PANTHER" id="PTHR40081">
    <property type="entry name" value="CONCANAVALIN A-LIKE LECTIN/GLUCANASE"/>
    <property type="match status" value="1"/>
</dbReference>
<dbReference type="InterPro" id="IPR048329">
    <property type="entry name" value="PcRGLX_1st"/>
</dbReference>
<evidence type="ECO:0000313" key="5">
    <source>
        <dbReference type="Proteomes" id="UP001214854"/>
    </source>
</evidence>
<dbReference type="InterPro" id="IPR045793">
    <property type="entry name" value="PcRGLX/YetA-like"/>
</dbReference>
<gene>
    <name evidence="4" type="ORF">PQU92_18640</name>
</gene>
<dbReference type="InterPro" id="IPR048330">
    <property type="entry name" value="PcRGLX/YetA_2nd"/>
</dbReference>
<feature type="domain" description="PcRGLX/YetA-like central beta-sandwich" evidence="3">
    <location>
        <begin position="127"/>
        <end position="291"/>
    </location>
</feature>
<feature type="signal peptide" evidence="1">
    <location>
        <begin position="1"/>
        <end position="29"/>
    </location>
</feature>
<feature type="domain" description="PcRGLX/YetA-like N-terminal RIFT barrel" evidence="2">
    <location>
        <begin position="40"/>
        <end position="111"/>
    </location>
</feature>
<proteinExistence type="predicted"/>
<dbReference type="Pfam" id="PF19501">
    <property type="entry name" value="PcRGLX_1st"/>
    <property type="match status" value="1"/>
</dbReference>
<evidence type="ECO:0000259" key="3">
    <source>
        <dbReference type="Pfam" id="PF21345"/>
    </source>
</evidence>
<keyword evidence="5" id="KW-1185">Reference proteome</keyword>
<organism evidence="4 5">
    <name type="scientific">Asticcacaulis aquaticus</name>
    <dbReference type="NCBI Taxonomy" id="2984212"/>
    <lineage>
        <taxon>Bacteria</taxon>
        <taxon>Pseudomonadati</taxon>
        <taxon>Pseudomonadota</taxon>
        <taxon>Alphaproteobacteria</taxon>
        <taxon>Caulobacterales</taxon>
        <taxon>Caulobacteraceae</taxon>
        <taxon>Asticcacaulis</taxon>
    </lineage>
</organism>
<sequence>MTQPLSRRAFLCAATATAAFTTFPTVSGAAIPLTAKPVSSTDLRWLDGKPNAFEGGTLGVPWPRGTVKLGKGKTPEFKLGDVPVQSWPIAYWPDGSLKWTAHAVAGGAPTDGLSLTAGKAATPGKAVSVKQTASEVTVTSGDLVWVVPTSGEYLIASATRAGRLTLKEAKLVALWQDQPDLDATGSIKQQKFTSKVTKVTVEQTGPVRAVLKVEGTHSGNGRDWLPFSVRLYFYAGSESVRIVHSFIYDGDPAKDFIRGLGVTAKTPMTEETHNRHIRLSGDGVGVWGEAV</sequence>
<reference evidence="4 5" key="1">
    <citation type="submission" date="2023-01" db="EMBL/GenBank/DDBJ databases">
        <title>Novel species of the genus Asticcacaulis isolated from rivers.</title>
        <authorList>
            <person name="Lu H."/>
        </authorList>
    </citation>
    <scope>NUCLEOTIDE SEQUENCE [LARGE SCALE GENOMIC DNA]</scope>
    <source>
        <strain evidence="4 5">BYS171W</strain>
    </source>
</reference>
<keyword evidence="1" id="KW-0732">Signal</keyword>
<name>A0ABT5HYZ8_9CAUL</name>
<dbReference type="Pfam" id="PF21345">
    <property type="entry name" value="PcRGLX_2nd"/>
    <property type="match status" value="1"/>
</dbReference>
<evidence type="ECO:0000313" key="4">
    <source>
        <dbReference type="EMBL" id="MDC7685307.1"/>
    </source>
</evidence>
<protein>
    <submittedName>
        <fullName evidence="4">Tat pathway signal sequence domain protein</fullName>
    </submittedName>
</protein>
<feature type="chain" id="PRO_5045722077" evidence="1">
    <location>
        <begin position="30"/>
        <end position="291"/>
    </location>
</feature>
<dbReference type="Proteomes" id="UP001214854">
    <property type="component" value="Unassembled WGS sequence"/>
</dbReference>
<dbReference type="EMBL" id="JAQQKX010000030">
    <property type="protein sequence ID" value="MDC7685307.1"/>
    <property type="molecule type" value="Genomic_DNA"/>
</dbReference>
<dbReference type="PROSITE" id="PS51318">
    <property type="entry name" value="TAT"/>
    <property type="match status" value="1"/>
</dbReference>
<dbReference type="InterPro" id="IPR006311">
    <property type="entry name" value="TAT_signal"/>
</dbReference>
<accession>A0ABT5HYZ8</accession>
<evidence type="ECO:0000259" key="2">
    <source>
        <dbReference type="Pfam" id="PF19501"/>
    </source>
</evidence>